<accession>A0A7T9UH08</accession>
<dbReference type="PANTHER" id="PTHR37423">
    <property type="entry name" value="SOLUBLE LYTIC MUREIN TRANSGLYCOSYLASE-RELATED"/>
    <property type="match status" value="1"/>
</dbReference>
<dbReference type="Proteomes" id="UP000595320">
    <property type="component" value="Chromosome"/>
</dbReference>
<proteinExistence type="inferred from homology"/>
<evidence type="ECO:0000256" key="1">
    <source>
        <dbReference type="ARBA" id="ARBA00007734"/>
    </source>
</evidence>
<dbReference type="Gene3D" id="1.10.530.10">
    <property type="match status" value="1"/>
</dbReference>
<dbReference type="PANTHER" id="PTHR37423:SF2">
    <property type="entry name" value="MEMBRANE-BOUND LYTIC MUREIN TRANSGLYCOSYLASE C"/>
    <property type="match status" value="1"/>
</dbReference>
<comment type="similarity">
    <text evidence="1">Belongs to the transglycosylase Slt family.</text>
</comment>
<protein>
    <submittedName>
        <fullName evidence="3">Transglycosylase SLT domain-containing protein</fullName>
    </submittedName>
</protein>
<dbReference type="InterPro" id="IPR023346">
    <property type="entry name" value="Lysozyme-like_dom_sf"/>
</dbReference>
<organism evidence="3 4">
    <name type="scientific">Acinetobacter ursingii</name>
    <dbReference type="NCBI Taxonomy" id="108980"/>
    <lineage>
        <taxon>Bacteria</taxon>
        <taxon>Pseudomonadati</taxon>
        <taxon>Pseudomonadota</taxon>
        <taxon>Gammaproteobacteria</taxon>
        <taxon>Moraxellales</taxon>
        <taxon>Moraxellaceae</taxon>
        <taxon>Acinetobacter</taxon>
    </lineage>
</organism>
<feature type="domain" description="Transglycosylase SLT" evidence="2">
    <location>
        <begin position="76"/>
        <end position="179"/>
    </location>
</feature>
<dbReference type="EMBL" id="CP068176">
    <property type="protein sequence ID" value="QQT85699.1"/>
    <property type="molecule type" value="Genomic_DNA"/>
</dbReference>
<evidence type="ECO:0000313" key="4">
    <source>
        <dbReference type="Proteomes" id="UP000595320"/>
    </source>
</evidence>
<sequence length="196" mass="21841">MQLLDTFINANRLIFDNYKITLSKLFLVSSLGLFFTGCTTLGPNSGSLEKRSNKLSSGLQKAYAVSPSTANRLSPMIIQSADRYEVPPLLIAATIRQESNYNSYARSSGGAVGLAQIIPSYWRQACPGNLADEYTNIQCSAYILGHYNEMAGSWFKASAYYNVGPTGYKSSFWTRHKAKKYARSVKRFEKSLKKEL</sequence>
<dbReference type="Pfam" id="PF01464">
    <property type="entry name" value="SLT"/>
    <property type="match status" value="1"/>
</dbReference>
<name>A0A7T9UH08_9GAMM</name>
<gene>
    <name evidence="3" type="ORF">I6I53_12430</name>
</gene>
<dbReference type="AlphaFoldDB" id="A0A7T9UH08"/>
<evidence type="ECO:0000313" key="3">
    <source>
        <dbReference type="EMBL" id="QQT85699.1"/>
    </source>
</evidence>
<evidence type="ECO:0000259" key="2">
    <source>
        <dbReference type="Pfam" id="PF01464"/>
    </source>
</evidence>
<reference evidence="3 4" key="1">
    <citation type="submission" date="2021-01" db="EMBL/GenBank/DDBJ databases">
        <title>FDA dAtabase for Regulatory Grade micrObial Sequences (FDA-ARGOS): Supporting development and validation of Infectious Disease Dx tests.</title>
        <authorList>
            <person name="Sproer C."/>
            <person name="Gronow S."/>
            <person name="Severitt S."/>
            <person name="Schroder I."/>
            <person name="Tallon L."/>
            <person name="Sadzewicz L."/>
            <person name="Zhao X."/>
            <person name="Boylan J."/>
            <person name="Ott S."/>
            <person name="Bowen H."/>
            <person name="Vavikolanu K."/>
            <person name="Mehta A."/>
            <person name="Aluvathingal J."/>
            <person name="Nadendla S."/>
            <person name="Lowell S."/>
            <person name="Myers T."/>
            <person name="Yan Y."/>
            <person name="Sichtig H."/>
        </authorList>
    </citation>
    <scope>NUCLEOTIDE SEQUENCE [LARGE SCALE GENOMIC DNA]</scope>
    <source>
        <strain evidence="3 4">FDAARGOS_1096</strain>
    </source>
</reference>
<dbReference type="InterPro" id="IPR008258">
    <property type="entry name" value="Transglycosylase_SLT_dom_1"/>
</dbReference>
<dbReference type="SUPFAM" id="SSF53955">
    <property type="entry name" value="Lysozyme-like"/>
    <property type="match status" value="1"/>
</dbReference>